<sequence>MHTYMQIHTHPHTNTQTHLLYIHCSIWNLICSKTQK</sequence>
<reference evidence="1" key="2">
    <citation type="journal article" date="2015" name="Fish Shellfish Immunol.">
        <title>Early steps in the European eel (Anguilla anguilla)-Vibrio vulnificus interaction in the gills: Role of the RtxA13 toxin.</title>
        <authorList>
            <person name="Callol A."/>
            <person name="Pajuelo D."/>
            <person name="Ebbesson L."/>
            <person name="Teles M."/>
            <person name="MacKenzie S."/>
            <person name="Amaro C."/>
        </authorList>
    </citation>
    <scope>NUCLEOTIDE SEQUENCE</scope>
</reference>
<evidence type="ECO:0000313" key="1">
    <source>
        <dbReference type="EMBL" id="JAI07984.1"/>
    </source>
</evidence>
<name>A0A0E9Y1W2_ANGAN</name>
<dbReference type="AlphaFoldDB" id="A0A0E9Y1W2"/>
<reference evidence="1" key="1">
    <citation type="submission" date="2014-11" db="EMBL/GenBank/DDBJ databases">
        <authorList>
            <person name="Amaro Gonzalez C."/>
        </authorList>
    </citation>
    <scope>NUCLEOTIDE SEQUENCE</scope>
</reference>
<accession>A0A0E9Y1W2</accession>
<dbReference type="EMBL" id="GBXM01000594">
    <property type="protein sequence ID" value="JAI07984.1"/>
    <property type="molecule type" value="Transcribed_RNA"/>
</dbReference>
<organism evidence="1">
    <name type="scientific">Anguilla anguilla</name>
    <name type="common">European freshwater eel</name>
    <name type="synonym">Muraena anguilla</name>
    <dbReference type="NCBI Taxonomy" id="7936"/>
    <lineage>
        <taxon>Eukaryota</taxon>
        <taxon>Metazoa</taxon>
        <taxon>Chordata</taxon>
        <taxon>Craniata</taxon>
        <taxon>Vertebrata</taxon>
        <taxon>Euteleostomi</taxon>
        <taxon>Actinopterygii</taxon>
        <taxon>Neopterygii</taxon>
        <taxon>Teleostei</taxon>
        <taxon>Anguilliformes</taxon>
        <taxon>Anguillidae</taxon>
        <taxon>Anguilla</taxon>
    </lineage>
</organism>
<protein>
    <submittedName>
        <fullName evidence="1">Uncharacterized protein</fullName>
    </submittedName>
</protein>
<proteinExistence type="predicted"/>